<dbReference type="AlphaFoldDB" id="A0A418V0Q6"/>
<dbReference type="EMBL" id="QYYD01000024">
    <property type="protein sequence ID" value="RJF69412.1"/>
    <property type="molecule type" value="Genomic_DNA"/>
</dbReference>
<comment type="caution">
    <text evidence="1">The sequence shown here is derived from an EMBL/GenBank/DDBJ whole genome shotgun (WGS) entry which is preliminary data.</text>
</comment>
<dbReference type="RefSeq" id="WP_119858478.1">
    <property type="nucleotide sequence ID" value="NZ_QYYD01000024.1"/>
</dbReference>
<dbReference type="InterPro" id="IPR036622">
    <property type="entry name" value="LigA_sf"/>
</dbReference>
<reference evidence="1 2" key="1">
    <citation type="submission" date="2018-09" db="EMBL/GenBank/DDBJ databases">
        <title>Draft genome sequence of Rhodopseudomonas palustris 2.1.18.</title>
        <authorList>
            <person name="Robertson S.L."/>
            <person name="Meyer T.E."/>
            <person name="Kyndt J.A."/>
        </authorList>
    </citation>
    <scope>NUCLEOTIDE SEQUENCE [LARGE SCALE GENOMIC DNA]</scope>
    <source>
        <strain evidence="1 2">2.1.18</strain>
    </source>
</reference>
<organism evidence="1 2">
    <name type="scientific">Rhodopseudomonas palustris</name>
    <dbReference type="NCBI Taxonomy" id="1076"/>
    <lineage>
        <taxon>Bacteria</taxon>
        <taxon>Pseudomonadati</taxon>
        <taxon>Pseudomonadota</taxon>
        <taxon>Alphaproteobacteria</taxon>
        <taxon>Hyphomicrobiales</taxon>
        <taxon>Nitrobacteraceae</taxon>
        <taxon>Rhodopseudomonas</taxon>
    </lineage>
</organism>
<dbReference type="OrthoDB" id="3478734at2"/>
<accession>A0A418V0Q6</accession>
<gene>
    <name evidence="1" type="ORF">D4Q52_20740</name>
</gene>
<evidence type="ECO:0000313" key="2">
    <source>
        <dbReference type="Proteomes" id="UP000285523"/>
    </source>
</evidence>
<evidence type="ECO:0000313" key="1">
    <source>
        <dbReference type="EMBL" id="RJF69412.1"/>
    </source>
</evidence>
<dbReference type="Proteomes" id="UP000285523">
    <property type="component" value="Unassembled WGS sequence"/>
</dbReference>
<evidence type="ECO:0008006" key="3">
    <source>
        <dbReference type="Google" id="ProtNLM"/>
    </source>
</evidence>
<proteinExistence type="predicted"/>
<name>A0A418V0Q6_RHOPL</name>
<protein>
    <recommendedName>
        <fullName evidence="3">Extradiol ring-cleavage dioxygenase LigAB LigA subunit domain-containing protein</fullName>
    </recommendedName>
</protein>
<dbReference type="Gene3D" id="1.10.700.10">
    <property type="entry name" value="Dioxygenase LigAB, LigA subunit"/>
    <property type="match status" value="1"/>
</dbReference>
<sequence>MSLFEVERFIFELKHDEKLQAALRDGSEHLFEPFELSATERTALESGSVEELYRMGVHPLLIAPYSRYAGIAPADYHHRLAALEGSRMFSSTRRFTSPGE</sequence>